<dbReference type="GO" id="GO:0005739">
    <property type="term" value="C:mitochondrion"/>
    <property type="evidence" value="ECO:0007669"/>
    <property type="project" value="TreeGrafter"/>
</dbReference>
<accession>A0A067R074</accession>
<dbReference type="STRING" id="136037.A0A067R074"/>
<evidence type="ECO:0000313" key="2">
    <source>
        <dbReference type="EMBL" id="KDR12119.1"/>
    </source>
</evidence>
<dbReference type="InterPro" id="IPR057896">
    <property type="entry name" value="MTRES1_C"/>
</dbReference>
<evidence type="ECO:0000259" key="1">
    <source>
        <dbReference type="Pfam" id="PF25818"/>
    </source>
</evidence>
<gene>
    <name evidence="2" type="ORF">L798_13856</name>
</gene>
<dbReference type="Pfam" id="PF25818">
    <property type="entry name" value="MTRES1_C"/>
    <property type="match status" value="1"/>
</dbReference>
<dbReference type="Proteomes" id="UP000027135">
    <property type="component" value="Unassembled WGS sequence"/>
</dbReference>
<evidence type="ECO:0000313" key="3">
    <source>
        <dbReference type="Proteomes" id="UP000027135"/>
    </source>
</evidence>
<dbReference type="PANTHER" id="PTHR13633">
    <property type="entry name" value="MITOCHONDRIAL TRANSCRIPTION RESCUE FACTOR 1"/>
    <property type="match status" value="1"/>
</dbReference>
<reference evidence="2 3" key="1">
    <citation type="journal article" date="2014" name="Nat. Commun.">
        <title>Molecular traces of alternative social organization in a termite genome.</title>
        <authorList>
            <person name="Terrapon N."/>
            <person name="Li C."/>
            <person name="Robertson H.M."/>
            <person name="Ji L."/>
            <person name="Meng X."/>
            <person name="Booth W."/>
            <person name="Chen Z."/>
            <person name="Childers C.P."/>
            <person name="Glastad K.M."/>
            <person name="Gokhale K."/>
            <person name="Gowin J."/>
            <person name="Gronenberg W."/>
            <person name="Hermansen R.A."/>
            <person name="Hu H."/>
            <person name="Hunt B.G."/>
            <person name="Huylmans A.K."/>
            <person name="Khalil S.M."/>
            <person name="Mitchell R.D."/>
            <person name="Munoz-Torres M.C."/>
            <person name="Mustard J.A."/>
            <person name="Pan H."/>
            <person name="Reese J.T."/>
            <person name="Scharf M.E."/>
            <person name="Sun F."/>
            <person name="Vogel H."/>
            <person name="Xiao J."/>
            <person name="Yang W."/>
            <person name="Yang Z."/>
            <person name="Yang Z."/>
            <person name="Zhou J."/>
            <person name="Zhu J."/>
            <person name="Brent C.S."/>
            <person name="Elsik C.G."/>
            <person name="Goodisman M.A."/>
            <person name="Liberles D.A."/>
            <person name="Roe R.M."/>
            <person name="Vargo E.L."/>
            <person name="Vilcinskas A."/>
            <person name="Wang J."/>
            <person name="Bornberg-Bauer E."/>
            <person name="Korb J."/>
            <person name="Zhang G."/>
            <person name="Liebig J."/>
        </authorList>
    </citation>
    <scope>NUCLEOTIDE SEQUENCE [LARGE SCALE GENOMIC DNA]</scope>
    <source>
        <tissue evidence="2">Whole organism</tissue>
    </source>
</reference>
<dbReference type="AlphaFoldDB" id="A0A067R074"/>
<dbReference type="OMA" id="LATHHDR"/>
<dbReference type="OrthoDB" id="4150at2759"/>
<protein>
    <recommendedName>
        <fullName evidence="1">Mitochondrial transcription rescue factor 1 C-terminal domain-containing protein</fullName>
    </recommendedName>
</protein>
<dbReference type="InParanoid" id="A0A067R074"/>
<sequence>MNSLFCRILRKNYIRILHSKSLNADTFLKCAPKALAWYSLCKVYRPNLEYVRNKYTGNKQTESTEEYSDSEDEEDFDDEIPDRNAKVVTVKVNSLRTDLIIKSGLSIARNKVEVLFYESRIRVNGRKIFKKSVQLHVGDEVDVIRGLSPMNPEFLVVSRLQLLSIKAGEENISVKLRRFKSLIVENYGEPWKEAAGGD</sequence>
<keyword evidence="3" id="KW-1185">Reference proteome</keyword>
<dbReference type="EMBL" id="KK853043">
    <property type="protein sequence ID" value="KDR12119.1"/>
    <property type="molecule type" value="Genomic_DNA"/>
</dbReference>
<proteinExistence type="predicted"/>
<organism evidence="2 3">
    <name type="scientific">Zootermopsis nevadensis</name>
    <name type="common">Dampwood termite</name>
    <dbReference type="NCBI Taxonomy" id="136037"/>
    <lineage>
        <taxon>Eukaryota</taxon>
        <taxon>Metazoa</taxon>
        <taxon>Ecdysozoa</taxon>
        <taxon>Arthropoda</taxon>
        <taxon>Hexapoda</taxon>
        <taxon>Insecta</taxon>
        <taxon>Pterygota</taxon>
        <taxon>Neoptera</taxon>
        <taxon>Polyneoptera</taxon>
        <taxon>Dictyoptera</taxon>
        <taxon>Blattodea</taxon>
        <taxon>Blattoidea</taxon>
        <taxon>Termitoidae</taxon>
        <taxon>Termopsidae</taxon>
        <taxon>Zootermopsis</taxon>
    </lineage>
</organism>
<dbReference type="eggNOG" id="KOG4837">
    <property type="taxonomic scope" value="Eukaryota"/>
</dbReference>
<dbReference type="SUPFAM" id="SSF55174">
    <property type="entry name" value="Alpha-L RNA-binding motif"/>
    <property type="match status" value="1"/>
</dbReference>
<dbReference type="PANTHER" id="PTHR13633:SF3">
    <property type="entry name" value="MITOCHONDRIAL TRANSCRIPTION RESCUE FACTOR 1"/>
    <property type="match status" value="1"/>
</dbReference>
<name>A0A067R074_ZOONE</name>
<dbReference type="GO" id="GO:1903108">
    <property type="term" value="P:regulation of mitochondrial transcription"/>
    <property type="evidence" value="ECO:0007669"/>
    <property type="project" value="TreeGrafter"/>
</dbReference>
<dbReference type="GO" id="GO:0003723">
    <property type="term" value="F:RNA binding"/>
    <property type="evidence" value="ECO:0007669"/>
    <property type="project" value="TreeGrafter"/>
</dbReference>
<feature type="domain" description="Mitochondrial transcription rescue factor 1 C-terminal" evidence="1">
    <location>
        <begin position="90"/>
        <end position="183"/>
    </location>
</feature>